<dbReference type="EMBL" id="FMYV01000004">
    <property type="protein sequence ID" value="SDC52118.1"/>
    <property type="molecule type" value="Genomic_DNA"/>
</dbReference>
<feature type="transmembrane region" description="Helical" evidence="3">
    <location>
        <begin position="12"/>
        <end position="29"/>
    </location>
</feature>
<dbReference type="InterPro" id="IPR046357">
    <property type="entry name" value="PPIase_dom_sf"/>
</dbReference>
<evidence type="ECO:0000313" key="5">
    <source>
        <dbReference type="EMBL" id="SDC52118.1"/>
    </source>
</evidence>
<sequence length="655" mass="75108">MNNWFVKHEKLISILIVSLFVIGIIWWSIGSYVSMNNGGNAAGQNQEITKESSVLVLTKDGEELDYPYWILESELNNHYESQLQQYEQAYQRSIDPVFDSLNLKTSLVNQLYDLKIIMYYSNENDLNPTDEEVENRINEEIESYISQLKSNESNWNQLMERYGSEKEVRDILRQSMNGMETQVMVEKVRDNVTNVSRGDILTEVENTFEDIKNEKEEVNAQHILISGEATANSVKDQLVSGELNFAQAAEMYSEDTSNASDAGNLGWFSHGDMVPEFEKAAFEASIGEIVGPIQTNYGYHLIKVNDKKTFETPEDVMNEETVVQEIKNKLTDEAFDNWLVEYKETENFGRAYYNDVLEYAYNFNNNTENVEVLENIRSNLQNEVFYDDGTVSIDSDTDYMALYINTSKALLNIYEERLTKVTQYISLKDRVEAPYLNMEIEAIDARIKEIDAELKAENIENEDALLDEKISLTDAKTYNNTLSVINELNLDSLEEAKEKKAELEDKVDTISENRTAVLEEMFYRYPSSNSVVQAYYQANPSDHNVKVAYSKLQIEQLKQYAGYLGAQNLASYFGNQIRDVVINISSVLSSKASTNTKLDAVEVGLDLSDLLEDDSLRLDYLKQLRNIDPNYFTDLEERIQELENTLNSTNTSTEE</sequence>
<organism evidence="5 7">
    <name type="scientific">Geotoga petraea</name>
    <dbReference type="NCBI Taxonomy" id="28234"/>
    <lineage>
        <taxon>Bacteria</taxon>
        <taxon>Thermotogati</taxon>
        <taxon>Thermotogota</taxon>
        <taxon>Thermotogae</taxon>
        <taxon>Petrotogales</taxon>
        <taxon>Petrotogaceae</taxon>
        <taxon>Geotoga</taxon>
    </lineage>
</organism>
<dbReference type="SUPFAM" id="SSF109998">
    <property type="entry name" value="Triger factor/SurA peptide-binding domain-like"/>
    <property type="match status" value="1"/>
</dbReference>
<keyword evidence="2" id="KW-0175">Coiled coil</keyword>
<gene>
    <name evidence="6" type="ORF">E4650_06875</name>
    <name evidence="5" type="ORF">SAMN04488588_1279</name>
</gene>
<feature type="coiled-coil region" evidence="2">
    <location>
        <begin position="440"/>
        <end position="520"/>
    </location>
</feature>
<keyword evidence="1 5" id="KW-0413">Isomerase</keyword>
<evidence type="ECO:0000313" key="8">
    <source>
        <dbReference type="Proteomes" id="UP000297288"/>
    </source>
</evidence>
<dbReference type="InterPro" id="IPR050245">
    <property type="entry name" value="PrsA_foldase"/>
</dbReference>
<dbReference type="Gene3D" id="3.10.50.40">
    <property type="match status" value="1"/>
</dbReference>
<dbReference type="Proteomes" id="UP000297288">
    <property type="component" value="Unassembled WGS sequence"/>
</dbReference>
<dbReference type="STRING" id="28234.SAMN04488588_1279"/>
<evidence type="ECO:0000259" key="4">
    <source>
        <dbReference type="PROSITE" id="PS50198"/>
    </source>
</evidence>
<reference evidence="5 7" key="1">
    <citation type="submission" date="2016-10" db="EMBL/GenBank/DDBJ databases">
        <authorList>
            <person name="de Groot N.N."/>
        </authorList>
    </citation>
    <scope>NUCLEOTIDE SEQUENCE [LARGE SCALE GENOMIC DNA]</scope>
    <source>
        <strain evidence="5 7">WG14</strain>
    </source>
</reference>
<dbReference type="RefSeq" id="WP_091403749.1">
    <property type="nucleotide sequence ID" value="NZ_FMYV01000004.1"/>
</dbReference>
<dbReference type="Pfam" id="PF13616">
    <property type="entry name" value="Rotamase_3"/>
    <property type="match status" value="1"/>
</dbReference>
<dbReference type="SUPFAM" id="SSF54534">
    <property type="entry name" value="FKBP-like"/>
    <property type="match status" value="1"/>
</dbReference>
<feature type="domain" description="PpiC" evidence="4">
    <location>
        <begin position="215"/>
        <end position="306"/>
    </location>
</feature>
<dbReference type="Pfam" id="PF13624">
    <property type="entry name" value="SurA_N_3"/>
    <property type="match status" value="1"/>
</dbReference>
<evidence type="ECO:0000256" key="3">
    <source>
        <dbReference type="SAM" id="Phobius"/>
    </source>
</evidence>
<dbReference type="PANTHER" id="PTHR47245">
    <property type="entry name" value="PEPTIDYLPROLYL ISOMERASE"/>
    <property type="match status" value="1"/>
</dbReference>
<dbReference type="GO" id="GO:0003755">
    <property type="term" value="F:peptidyl-prolyl cis-trans isomerase activity"/>
    <property type="evidence" value="ECO:0007669"/>
    <property type="project" value="UniProtKB-KW"/>
</dbReference>
<evidence type="ECO:0000313" key="6">
    <source>
        <dbReference type="EMBL" id="TGG87467.1"/>
    </source>
</evidence>
<dbReference type="InterPro" id="IPR027304">
    <property type="entry name" value="Trigger_fact/SurA_dom_sf"/>
</dbReference>
<evidence type="ECO:0000256" key="1">
    <source>
        <dbReference type="PROSITE-ProRule" id="PRU00278"/>
    </source>
</evidence>
<dbReference type="OrthoDB" id="14196at2"/>
<evidence type="ECO:0000256" key="2">
    <source>
        <dbReference type="SAM" id="Coils"/>
    </source>
</evidence>
<dbReference type="AlphaFoldDB" id="A0A1G6M982"/>
<dbReference type="PROSITE" id="PS50198">
    <property type="entry name" value="PPIC_PPIASE_2"/>
    <property type="match status" value="1"/>
</dbReference>
<keyword evidence="7" id="KW-1185">Reference proteome</keyword>
<accession>A0A1G6M982</accession>
<keyword evidence="3" id="KW-1133">Transmembrane helix</keyword>
<keyword evidence="3" id="KW-0812">Transmembrane</keyword>
<dbReference type="InterPro" id="IPR000297">
    <property type="entry name" value="PPIase_PpiC"/>
</dbReference>
<dbReference type="PANTHER" id="PTHR47245:SF2">
    <property type="entry name" value="PEPTIDYL-PROLYL CIS-TRANS ISOMERASE HP_0175-RELATED"/>
    <property type="match status" value="1"/>
</dbReference>
<proteinExistence type="predicted"/>
<evidence type="ECO:0000313" key="7">
    <source>
        <dbReference type="Proteomes" id="UP000199322"/>
    </source>
</evidence>
<reference evidence="6 8" key="2">
    <citation type="submission" date="2019-04" db="EMBL/GenBank/DDBJ databases">
        <title>Draft genome sequence data and analysis of a Fermenting Bacterium, Geotoga petraea strain HO-Geo1, isolated from heavy-oil petroleum reservoir in Russia.</title>
        <authorList>
            <person name="Grouzdev D.S."/>
            <person name="Semenova E.M."/>
            <person name="Sokolova D.S."/>
            <person name="Tourova T.P."/>
            <person name="Poltaraus A.B."/>
            <person name="Nazina T.N."/>
        </authorList>
    </citation>
    <scope>NUCLEOTIDE SEQUENCE [LARGE SCALE GENOMIC DNA]</scope>
    <source>
        <strain evidence="6 8">HO-Geo1</strain>
    </source>
</reference>
<dbReference type="Proteomes" id="UP000199322">
    <property type="component" value="Unassembled WGS sequence"/>
</dbReference>
<protein>
    <submittedName>
        <fullName evidence="5">Parvulin-like peptidyl-prolyl isomerase</fullName>
    </submittedName>
</protein>
<keyword evidence="3" id="KW-0472">Membrane</keyword>
<name>A0A1G6M982_9BACT</name>
<keyword evidence="1" id="KW-0697">Rotamase</keyword>
<dbReference type="EMBL" id="SRME01000004">
    <property type="protein sequence ID" value="TGG87467.1"/>
    <property type="molecule type" value="Genomic_DNA"/>
</dbReference>